<dbReference type="FunFam" id="3.40.190.290:FF:000001">
    <property type="entry name" value="Transcriptional regulator, LysR family"/>
    <property type="match status" value="1"/>
</dbReference>
<protein>
    <submittedName>
        <fullName evidence="6">Transcriptional regulator, LysR family</fullName>
    </submittedName>
</protein>
<comment type="similarity">
    <text evidence="1">Belongs to the LysR transcriptional regulatory family.</text>
</comment>
<feature type="domain" description="HTH lysR-type" evidence="5">
    <location>
        <begin position="1"/>
        <end position="59"/>
    </location>
</feature>
<dbReference type="InterPro" id="IPR058163">
    <property type="entry name" value="LysR-type_TF_proteobact-type"/>
</dbReference>
<reference evidence="6 7" key="1">
    <citation type="submission" date="2014-08" db="EMBL/GenBank/DDBJ databases">
        <title>Genomic and Phenotypic Diversity of Colwellia psychrerythraea strains from Disparate Marine Basins.</title>
        <authorList>
            <person name="Techtmann S.M."/>
            <person name="Stelling S.C."/>
            <person name="Utturkar S.M."/>
            <person name="Alshibli N."/>
            <person name="Harris A."/>
            <person name="Brown S.D."/>
            <person name="Hazen T.C."/>
        </authorList>
    </citation>
    <scope>NUCLEOTIDE SEQUENCE [LARGE SCALE GENOMIC DNA]</scope>
    <source>
        <strain evidence="6 7">ND2E</strain>
    </source>
</reference>
<dbReference type="GO" id="GO:0003677">
    <property type="term" value="F:DNA binding"/>
    <property type="evidence" value="ECO:0007669"/>
    <property type="project" value="UniProtKB-KW"/>
</dbReference>
<sequence>MDKLGDIELFVRVIKKEGLAAAGREVGLSPARMTARINGLEERYGVRLLNRTTRRISLTEEGRKFYVSCERILAEVEQAETSLQTGQTSFIGALRITAPSDLGQQYIAPVLSKFVEVHPEITPYLYLSDSVVDLIGNGFDLGIRYGTLKDSTLIARRLARNRRVLCASPDYLKRKGIPVLPEELIQHDCLTMVRMAEPLTTWHFQGTAGNSSISIQGTRASNDGALIRRWAIEGAGIALKSYWDIAEDLKAKRLVTIMDNYQYDFNSTGATEGADLHVIYPNRRFISQRTIAFIDALKKHFSSVYS</sequence>
<dbReference type="Pfam" id="PF00126">
    <property type="entry name" value="HTH_1"/>
    <property type="match status" value="1"/>
</dbReference>
<dbReference type="PANTHER" id="PTHR30537:SF5">
    <property type="entry name" value="HTH-TYPE TRANSCRIPTIONAL ACTIVATOR TTDR-RELATED"/>
    <property type="match status" value="1"/>
</dbReference>
<dbReference type="InterPro" id="IPR036390">
    <property type="entry name" value="WH_DNA-bd_sf"/>
</dbReference>
<dbReference type="SUPFAM" id="SSF53850">
    <property type="entry name" value="Periplasmic binding protein-like II"/>
    <property type="match status" value="1"/>
</dbReference>
<evidence type="ECO:0000256" key="1">
    <source>
        <dbReference type="ARBA" id="ARBA00009437"/>
    </source>
</evidence>
<keyword evidence="4" id="KW-0804">Transcription</keyword>
<keyword evidence="2" id="KW-0805">Transcription regulation</keyword>
<dbReference type="FunFam" id="1.10.10.10:FF:000001">
    <property type="entry name" value="LysR family transcriptional regulator"/>
    <property type="match status" value="1"/>
</dbReference>
<dbReference type="Gene3D" id="3.40.190.290">
    <property type="match status" value="1"/>
</dbReference>
<evidence type="ECO:0000256" key="4">
    <source>
        <dbReference type="ARBA" id="ARBA00023163"/>
    </source>
</evidence>
<dbReference type="EMBL" id="JQED01000007">
    <property type="protein sequence ID" value="KGJ94112.1"/>
    <property type="molecule type" value="Genomic_DNA"/>
</dbReference>
<dbReference type="SUPFAM" id="SSF46785">
    <property type="entry name" value="Winged helix' DNA-binding domain"/>
    <property type="match status" value="1"/>
</dbReference>
<evidence type="ECO:0000313" key="6">
    <source>
        <dbReference type="EMBL" id="KGJ94112.1"/>
    </source>
</evidence>
<evidence type="ECO:0000256" key="2">
    <source>
        <dbReference type="ARBA" id="ARBA00023015"/>
    </source>
</evidence>
<dbReference type="GO" id="GO:0003700">
    <property type="term" value="F:DNA-binding transcription factor activity"/>
    <property type="evidence" value="ECO:0007669"/>
    <property type="project" value="InterPro"/>
</dbReference>
<dbReference type="InterPro" id="IPR005119">
    <property type="entry name" value="LysR_subst-bd"/>
</dbReference>
<dbReference type="InterPro" id="IPR000847">
    <property type="entry name" value="LysR_HTH_N"/>
</dbReference>
<evidence type="ECO:0000313" key="7">
    <source>
        <dbReference type="Proteomes" id="UP000029843"/>
    </source>
</evidence>
<proteinExistence type="inferred from homology"/>
<dbReference type="CDD" id="cd08422">
    <property type="entry name" value="PBP2_CrgA_like"/>
    <property type="match status" value="1"/>
</dbReference>
<dbReference type="PROSITE" id="PS50931">
    <property type="entry name" value="HTH_LYSR"/>
    <property type="match status" value="1"/>
</dbReference>
<organism evidence="6 7">
    <name type="scientific">Colwellia psychrerythraea</name>
    <name type="common">Vibrio psychroerythus</name>
    <dbReference type="NCBI Taxonomy" id="28229"/>
    <lineage>
        <taxon>Bacteria</taxon>
        <taxon>Pseudomonadati</taxon>
        <taxon>Pseudomonadota</taxon>
        <taxon>Gammaproteobacteria</taxon>
        <taxon>Alteromonadales</taxon>
        <taxon>Colwelliaceae</taxon>
        <taxon>Colwellia</taxon>
    </lineage>
</organism>
<dbReference type="Proteomes" id="UP000029843">
    <property type="component" value="Unassembled WGS sequence"/>
</dbReference>
<comment type="caution">
    <text evidence="6">The sequence shown here is derived from an EMBL/GenBank/DDBJ whole genome shotgun (WGS) entry which is preliminary data.</text>
</comment>
<name>A0A099KWB7_COLPS</name>
<dbReference type="AlphaFoldDB" id="A0A099KWB7"/>
<dbReference type="Pfam" id="PF03466">
    <property type="entry name" value="LysR_substrate"/>
    <property type="match status" value="1"/>
</dbReference>
<evidence type="ECO:0000259" key="5">
    <source>
        <dbReference type="PROSITE" id="PS50931"/>
    </source>
</evidence>
<accession>A0A099KWB7</accession>
<dbReference type="PATRIC" id="fig|28229.4.peg.1068"/>
<gene>
    <name evidence="6" type="ORF">ND2E_2045</name>
</gene>
<dbReference type="OrthoDB" id="9786526at2"/>
<dbReference type="Gene3D" id="1.10.10.10">
    <property type="entry name" value="Winged helix-like DNA-binding domain superfamily/Winged helix DNA-binding domain"/>
    <property type="match status" value="1"/>
</dbReference>
<keyword evidence="3" id="KW-0238">DNA-binding</keyword>
<dbReference type="PANTHER" id="PTHR30537">
    <property type="entry name" value="HTH-TYPE TRANSCRIPTIONAL REGULATOR"/>
    <property type="match status" value="1"/>
</dbReference>
<evidence type="ECO:0000256" key="3">
    <source>
        <dbReference type="ARBA" id="ARBA00023125"/>
    </source>
</evidence>
<dbReference type="InterPro" id="IPR036388">
    <property type="entry name" value="WH-like_DNA-bd_sf"/>
</dbReference>